<feature type="domain" description="Cadherin" evidence="20">
    <location>
        <begin position="650"/>
        <end position="753"/>
    </location>
</feature>
<dbReference type="WBParaSite" id="PSAMB.scaffold1160size35109.g11403.t1">
    <property type="protein sequence ID" value="PSAMB.scaffold1160size35109.g11403.t1"/>
    <property type="gene ID" value="PSAMB.scaffold1160size35109.g11403"/>
</dbReference>
<proteinExistence type="predicted"/>
<comment type="caution">
    <text evidence="14">Lacks conserved residue(s) required for the propagation of feature annotation.</text>
</comment>
<dbReference type="PROSITE" id="PS00232">
    <property type="entry name" value="CADHERIN_1"/>
    <property type="match status" value="9"/>
</dbReference>
<sequence>MRANSILPSERRQRGADWRDYLRICRRCVWSAESTLATDETPTTPSMRPPKGAAVMLPLLILLIVGAATVNGRRISKRGSKAFLFTQPVYNATISENARGKVFAEGDGPANQKMGVHVMPDAGQVRFKIVQGDTRQYFKAHTRMVGDFAFLRIRLHPQTDVMLNRELKDHYQFLIKATFRREGKRNLETTTVVNLRIADQNDLTPLFLPSDYVAQVAEDTAPFTQITQVSASDADEGLNGQVYYSLVDASSDFAVHPVSGVVTSLGRLSAGHYSLTVRAEDRASRLFYSGTVGLGPGRPSSEATVTVTVVKANIFPPTIVAESKAIDPYANKAQLAAVLRISDQDEKQHGTINRVFIAAGPSSDLFVLRPDVEENVFLLETLAGVKLPIDERISVDIVAVDGGTPELSATVPVAVQLLEKGRPTIVFAREYAFAVNESSPLQSILGFVTANASKPHANAIKYSIVGDADTFRINEKTGLLYLNEPLDFEQKVQYQVTVRATVDGVSEDTNILVDVLDSNDNSPQFEGTWAKRHAIAVSRDTALESTVATIAATDRDSGDNGRVSFRIANEDHTPFIIDHYTGELKLRSPLSSAGVSQWKLLIRASDRGAPLQRESELTLWIYVNGTTKPTTTGSEPIRSHIENAHAPLFASELYETSVAENALAGTVVSTVVATDADWGYSALVRYALQLDGNDLGHFTVDTLSGELRVLKPFAAPATYDLMLTATDAGVPPKSTTTKIRVSVTDVNDHAPVFDRPLYRATVAEDGRVGAQVLQVTAVDADVGNNGSVRYRLATKTDDFKIDAVSGVLSVARPLDREIKEHYDLMITAYDLGSPSLSSDTNASISVMDYNDNSPRCLQKVHKVQIAEDWPQGALLTCVGAEDVDAGENGRLSFELDSTRSDKDLPFRIDAKSGCVFIDSPQPLDFEKRPLYNLTVEVSDNGQPQFSTICSLLVELIDVNENLHPPVFDDFVLEASVLENEPIGTEVTTVKATDPDNPTGRVSYAIVGGDGLGLFAIDGRGTVRTTSTLDRETSAFYWLVIAARDTANVPLTSVVHLYIAINDTNDNAPRPDMPIYFASVAENSPENTVVVKVEATDADDPTAEVRYRISRGDPQSFFAIDPKTGYITTQGRRHLDRETNKEHELEVTISDRGEPRLSTPVLVVVSVSDVNDNPPVFKQPIYNFNVPSSLGNDKGGPIALCRVFAADADEGVNARLFYNITDGDGHFAIDEKGELSSARPLEGGKSYALTVQATDMGSPSKSTTTRVMIDVAATPAKKKNNRKPTLPAGDWSELHISDADSVGETIGLIDASDPDDDVLWWSIIDGNINDTFSLRSDTGELLLAKPLDYANVSAFDIEYAVSDGAETSRGKIKVHVSKSHQVRPEFSAVHYKAQMAESTAIGTTVAKLKAALPGVTASAKADLSSEKISYSLHSTDSPITAEKFRVDARTGNVVLVDTLDHEAQKSHHLIVAARCGSLVNLASVTIDVTDENDSAPRFLSSHYEAKVLATAAVGTWIVTIQAHDSDSGQNSALTYAISSGNELGMFSLDTATGAIVAAKELSLDYPETMLAVRVTDGGKPPMSDTSTVRILIVMDETSPPRFLMDPYTLSVKESAPVGTQIGAVYAESAAGVRYKVEQPTLDEIEIHPASGAIFLARKLDREQSSYLNFTVVAVGSAGGSSSTRVQVTVVDSNDHAPVFAHASYEGSVLENMPTGTAVLTSDGAPLVVSATDADTGPNALVNYKIATPWADDYFSVDFGTGAIRTKVPLDFELTKSLTFAVLASDMGSPAMTSPVAALVTVTVKDSNDEKPVLVPQHITAALALPTAKGVILGRAKAVDFDSVGELRYSISDERTSRLFAIDRLHGTITVATADTALFKAKEYSIPISVSDGVHSTEGTVAVSVVDYSKTAASSLQFKKSAYQVSVVENTTSAQPSTILTLTVVGAQLGERITYRLLNPTEGFTLGSSSGELKTTGVPLDREKTPNVTLIVQARDQQVPPRIAQTVVTVDVNDTNDCMPRFVNLPYYAVVPLDSNVGEKVIKVNALDDDKGPNGQVRYSLIDSASGRFTINSWDGRITVAKAFPHGMASQDFTLVVEDAAGRKGFTTLLLNVLDVNDNAPVFVAKSYKATASTNATLGESVLIVLAVDPDAGDQVEYSVFDKDVNENLHQFFKMNNRRGLLSVRRNLKPLEGQKLSFFVRATDRGNPPKQSEVAVELTIVDDATLVPKFSEELYHFNVVENAAVATVIGRLRQDDASALNDVRYSILPSPEGLEQDMPFSVDPTSGTLTVVKQLDRETKDEWRFSVSAATDRATSVSVVMVRVDDFNDNAPVFEMTYEKLSISEDAAVGTSVTVFSATDKDLNAAGKTIFSIEGPDAESGVFKVDGESGWLMVDKKLDRETKDLFEFTVRASDQGRPTPLSTVTRVVIAITDANDCAPKFSSVKYQFQVDEGAQLGTVVGTISVTDGDLPPNNATKLFIVGGNERQLFGLRDSGDLFVQMSLRSDRASPHRLVIIASDDRHSTTAEAVVSVLPASDRPPQCERDFVDLVVGEDAEVGAEVFLLVADDKDAGTELIYTLSGDDDKHFAFTNRGALVIAKPLDRETREEYLLTLRATDTSGRSCTSTIAVSVADVNDEAPVFEKSLYTIAVRENLNITDEEAFFLLNVKAVDNDSGFGGKVKYSLKSDQSDDILRYFKMDEMTGALLLMESLDREDKIEYNITVIAMDSDPKTPKSSTAWVHVQVVDVNDNPPVFERVRYLAEVSEQEAIGFEVVKVHAVGGDHGETITYQLVSPSSAMDYFQVNEASGAVTLRKSVDYEKQKQYTLTVEATDSGSPPLTVSTTVDIAVLDANDHAPKFAQTLYQATVEENSKVGTKVVQVVARDADSGEFGRLAYRLTSATEEFAIDDNGWITVKSSIDRETMSGHRLTVEVSDGGRPPQSDSAAVVIVVADKNDNPPIFAECNLTAVVQEGGELGRKLLTTTITDADADPNAGPFQLKIEGVGAESFEFDQMTLKTTARLVYSNKDIYLLTVTATDNGQPSMSSECPLTIYVREESKHPPEMKPLEVTINSLMGEFPGALVAKAHATDKDARDMLRYALVDHQEYFTLNSQTGEINARQGLPGGIHRLNVSVTDGRFTTVAPYTIEVEPIDQDTLDHSVSIRFAQLSPNAFVSGPKHQFEKSVARILNVRPKSVRIISLQEADETTPKKERKRKKLRHRRHINGSTDDRVRDLDVLFTVSKGKDSGYYRPNFVRQRLEEQMADFSRNEHLQVVSMVTEVCRRDMCVRGDCRDRLWLDDVNFYSVVTPEGAFVAPTHFRTYECICKDGYGGKRCDVPTNACSRDPCDGDLMCVPKENAIGFECVCPPGTTGASCQEQICPNGDCARGGAISLDGNGYVQYTLANPFDRRLELAIEMQTVASDGVLLYGRGVHDYHALELHGGYLEYRWDCGAGPGAAKLLDARVSDGKWHTVKISRRGRHSKLTLDDTFTVEGESPVGNDVVNLRNGVGKLTFGAEVIDHPTLQGHQQVRRGFNGCLNRLYVDGFELPKSKQGLKLFNVEMGCRAPAGGACGAVPCQNFGTCAPADDGDYRCSCHPRYSGRNCEIDLNPCASDPCPTGIPCQGLFNDFFCRCPTGFTGKTCQMKGDFDECLSSPCGSFGVCISIPRSYICNCTNGWTGPTCREKPGSNLDANPWGWPLTVLELIVIAVVLVVLLVLACLIVCVCRRTGRYRYHKAPYVQNNNDLMLETQPHVHNPLVSRSGFGSKYQDVPPPLPPRGNRGFHPHRNSKLSNLESAQLTGLPTVQVRPLSIHDRGAGGENCSDSPNGSRHWRPVMRDENSDTPASCRRVGERGNLESARNYGSAAEELEQLGRFGAHDILRTFGKPLPAEDEANLNRRERMDRQELLDGLDRLSIDTIERLKERNHDVPDDDRHRSLASSIQCLPMDDGENGAGHTSHADCSPTVGVQKRYHWDYSDWSSTLGNAKEENGSDLPAGVSALDETDSEFLADDDHITIPPMSATGDFRRELLKLQRLTKEANDIPVRKPSREESASTSATDNPSDYMTMKPLVSQQRHLDKYLPKPRAPPDSTQSQRRPLLDADGDMSQSSDSDGADSCDAVVQYGFPSQKKRRRNRVEHSSDKALYDEPPRLPLDDSDTPSKLSSFKLPHAVSSDPMQCSMEGQLSNPRSNSDVSGICDIDDSEYAGSEHGQAKIVSKQTVV</sequence>
<keyword evidence="9 17" id="KW-1133">Transmembrane helix</keyword>
<feature type="compositionally biased region" description="Basic and acidic residues" evidence="16">
    <location>
        <begin position="4037"/>
        <end position="4049"/>
    </location>
</feature>
<dbReference type="InterPro" id="IPR002126">
    <property type="entry name" value="Cadherin-like_dom"/>
</dbReference>
<evidence type="ECO:0000256" key="1">
    <source>
        <dbReference type="ARBA" id="ARBA00004251"/>
    </source>
</evidence>
<dbReference type="FunFam" id="2.60.40.60:FF:000116">
    <property type="entry name" value="Dachsous cadherin-related 2"/>
    <property type="match status" value="1"/>
</dbReference>
<dbReference type="FunFam" id="2.60.40.60:FF:000015">
    <property type="entry name" value="FAT atypical cadherin 1"/>
    <property type="match status" value="2"/>
</dbReference>
<feature type="domain" description="Cadherin" evidence="20">
    <location>
        <begin position="2541"/>
        <end position="2639"/>
    </location>
</feature>
<feature type="domain" description="Cadherin" evidence="20">
    <location>
        <begin position="2959"/>
        <end position="3061"/>
    </location>
</feature>
<dbReference type="Gene3D" id="2.60.120.200">
    <property type="match status" value="1"/>
</dbReference>
<feature type="domain" description="Cadherin" evidence="20">
    <location>
        <begin position="2640"/>
        <end position="2752"/>
    </location>
</feature>
<feature type="domain" description="Cadherin" evidence="20">
    <location>
        <begin position="2857"/>
        <end position="2958"/>
    </location>
</feature>
<feature type="compositionally biased region" description="Polar residues" evidence="16">
    <location>
        <begin position="4050"/>
        <end position="4060"/>
    </location>
</feature>
<evidence type="ECO:0000256" key="14">
    <source>
        <dbReference type="PROSITE-ProRule" id="PRU00076"/>
    </source>
</evidence>
<evidence type="ECO:0000256" key="4">
    <source>
        <dbReference type="ARBA" id="ARBA00022692"/>
    </source>
</evidence>
<dbReference type="PROSITE" id="PS50268">
    <property type="entry name" value="CADHERIN_2"/>
    <property type="match status" value="28"/>
</dbReference>
<feature type="disulfide bond" evidence="14">
    <location>
        <begin position="3592"/>
        <end position="3601"/>
    </location>
</feature>
<keyword evidence="6" id="KW-0677">Repeat</keyword>
<dbReference type="FunFam" id="2.60.40.60:FF:000005">
    <property type="entry name" value="Protocadherin 9"/>
    <property type="match status" value="1"/>
</dbReference>
<evidence type="ECO:0000256" key="10">
    <source>
        <dbReference type="ARBA" id="ARBA00023136"/>
    </source>
</evidence>
<dbReference type="InterPro" id="IPR015919">
    <property type="entry name" value="Cadherin-like_sf"/>
</dbReference>
<dbReference type="InterPro" id="IPR001881">
    <property type="entry name" value="EGF-like_Ca-bd_dom"/>
</dbReference>
<feature type="compositionally biased region" description="Polar residues" evidence="16">
    <location>
        <begin position="4171"/>
        <end position="4190"/>
    </location>
</feature>
<feature type="domain" description="Cadherin" evidence="20">
    <location>
        <begin position="1295"/>
        <end position="1385"/>
    </location>
</feature>
<keyword evidence="2" id="KW-1003">Cell membrane</keyword>
<feature type="disulfide bond" evidence="14">
    <location>
        <begin position="3363"/>
        <end position="3372"/>
    </location>
</feature>
<feature type="domain" description="Cadherin" evidence="20">
    <location>
        <begin position="1602"/>
        <end position="1698"/>
    </location>
</feature>
<feature type="domain" description="EGF-like" evidence="19">
    <location>
        <begin position="3644"/>
        <end position="3680"/>
    </location>
</feature>
<feature type="domain" description="EGF-like" evidence="19">
    <location>
        <begin position="3565"/>
        <end position="3602"/>
    </location>
</feature>
<feature type="compositionally biased region" description="Low complexity" evidence="16">
    <location>
        <begin position="4101"/>
        <end position="4116"/>
    </location>
</feature>
<feature type="region of interest" description="Disordered" evidence="16">
    <location>
        <begin position="4077"/>
        <end position="4192"/>
    </location>
</feature>
<feature type="disulfide bond" evidence="14">
    <location>
        <begin position="3630"/>
        <end position="3639"/>
    </location>
</feature>
<evidence type="ECO:0000256" key="2">
    <source>
        <dbReference type="ARBA" id="ARBA00022475"/>
    </source>
</evidence>
<keyword evidence="10 17" id="KW-0472">Membrane</keyword>
<feature type="domain" description="Cadherin" evidence="20">
    <location>
        <begin position="2122"/>
        <end position="2228"/>
    </location>
</feature>
<dbReference type="FunFam" id="2.60.40.60:FF:000080">
    <property type="entry name" value="FAT atypical cadherin 1"/>
    <property type="match status" value="1"/>
</dbReference>
<evidence type="ECO:0000259" key="19">
    <source>
        <dbReference type="PROSITE" id="PS50026"/>
    </source>
</evidence>
<dbReference type="FunFam" id="2.60.40.60:FF:000020">
    <property type="entry name" value="Dachsous cadherin-related 1b"/>
    <property type="match status" value="5"/>
</dbReference>
<feature type="domain" description="Cadherin" evidence="20">
    <location>
        <begin position="1386"/>
        <end position="1497"/>
    </location>
</feature>
<comment type="subcellular location">
    <subcellularLocation>
        <location evidence="1">Cell membrane</location>
        <topology evidence="1">Single-pass type I membrane protein</topology>
    </subcellularLocation>
</comment>
<keyword evidence="7 13" id="KW-0106">Calcium</keyword>
<feature type="disulfide bond" evidence="15">
    <location>
        <begin position="3534"/>
        <end position="3561"/>
    </location>
</feature>
<evidence type="ECO:0000259" key="20">
    <source>
        <dbReference type="PROSITE" id="PS50268"/>
    </source>
</evidence>
<evidence type="ECO:0000256" key="12">
    <source>
        <dbReference type="ARBA" id="ARBA00023180"/>
    </source>
</evidence>
<feature type="domain" description="Cadherin" evidence="20">
    <location>
        <begin position="2229"/>
        <end position="2332"/>
    </location>
</feature>
<keyword evidence="21" id="KW-1185">Reference proteome</keyword>
<feature type="domain" description="Cadherin" evidence="20">
    <location>
        <begin position="3076"/>
        <end position="3169"/>
    </location>
</feature>
<evidence type="ECO:0000256" key="15">
    <source>
        <dbReference type="PROSITE-ProRule" id="PRU00122"/>
    </source>
</evidence>
<dbReference type="SMART" id="SM00181">
    <property type="entry name" value="EGF"/>
    <property type="match status" value="5"/>
</dbReference>
<feature type="disulfide bond" evidence="14">
    <location>
        <begin position="3344"/>
        <end position="3361"/>
    </location>
</feature>
<dbReference type="GO" id="GO:0007411">
    <property type="term" value="P:axon guidance"/>
    <property type="evidence" value="ECO:0007669"/>
    <property type="project" value="UniProtKB-ARBA"/>
</dbReference>
<dbReference type="Pfam" id="PF00028">
    <property type="entry name" value="Cadherin"/>
    <property type="match status" value="23"/>
</dbReference>
<keyword evidence="4 17" id="KW-0812">Transmembrane</keyword>
<evidence type="ECO:0000256" key="6">
    <source>
        <dbReference type="ARBA" id="ARBA00022737"/>
    </source>
</evidence>
<keyword evidence="3 14" id="KW-0245">EGF-like domain</keyword>
<dbReference type="FunFam" id="2.60.40.60:FF:000064">
    <property type="entry name" value="FAT atypical cadherin 1"/>
    <property type="match status" value="1"/>
</dbReference>
<dbReference type="Proteomes" id="UP000887566">
    <property type="component" value="Unplaced"/>
</dbReference>
<feature type="domain" description="Cadherin" evidence="20">
    <location>
        <begin position="857"/>
        <end position="967"/>
    </location>
</feature>
<feature type="domain" description="Cadherin" evidence="20">
    <location>
        <begin position="1498"/>
        <end position="1601"/>
    </location>
</feature>
<feature type="domain" description="Cadherin" evidence="20">
    <location>
        <begin position="1917"/>
        <end position="2020"/>
    </location>
</feature>
<organism evidence="21 22">
    <name type="scientific">Plectus sambesii</name>
    <dbReference type="NCBI Taxonomy" id="2011161"/>
    <lineage>
        <taxon>Eukaryota</taxon>
        <taxon>Metazoa</taxon>
        <taxon>Ecdysozoa</taxon>
        <taxon>Nematoda</taxon>
        <taxon>Chromadorea</taxon>
        <taxon>Plectida</taxon>
        <taxon>Plectina</taxon>
        <taxon>Plectoidea</taxon>
        <taxon>Plectidae</taxon>
        <taxon>Plectus</taxon>
    </lineage>
</organism>
<dbReference type="GO" id="GO:0005509">
    <property type="term" value="F:calcium ion binding"/>
    <property type="evidence" value="ECO:0007669"/>
    <property type="project" value="UniProtKB-UniRule"/>
</dbReference>
<dbReference type="Pfam" id="PF02210">
    <property type="entry name" value="Laminin_G_2"/>
    <property type="match status" value="1"/>
</dbReference>
<dbReference type="CDD" id="cd00054">
    <property type="entry name" value="EGF_CA"/>
    <property type="match status" value="4"/>
</dbReference>
<dbReference type="Gene3D" id="2.60.40.60">
    <property type="entry name" value="Cadherins"/>
    <property type="match status" value="28"/>
</dbReference>
<evidence type="ECO:0000256" key="8">
    <source>
        <dbReference type="ARBA" id="ARBA00022889"/>
    </source>
</evidence>
<evidence type="ECO:0000256" key="11">
    <source>
        <dbReference type="ARBA" id="ARBA00023157"/>
    </source>
</evidence>
<name>A0A914UPM8_9BILA</name>
<feature type="domain" description="Cadherin" evidence="20">
    <location>
        <begin position="86"/>
        <end position="207"/>
    </location>
</feature>
<evidence type="ECO:0000256" key="16">
    <source>
        <dbReference type="SAM" id="MobiDB-lite"/>
    </source>
</evidence>
<feature type="region of interest" description="Disordered" evidence="16">
    <location>
        <begin position="4037"/>
        <end position="4063"/>
    </location>
</feature>
<dbReference type="GO" id="GO:0005886">
    <property type="term" value="C:plasma membrane"/>
    <property type="evidence" value="ECO:0007669"/>
    <property type="project" value="UniProtKB-SubCell"/>
</dbReference>
<dbReference type="CDD" id="cd11304">
    <property type="entry name" value="Cadherin_repeat"/>
    <property type="match status" value="27"/>
</dbReference>
<evidence type="ECO:0000256" key="7">
    <source>
        <dbReference type="ARBA" id="ARBA00022837"/>
    </source>
</evidence>
<keyword evidence="5" id="KW-0732">Signal</keyword>
<evidence type="ECO:0000256" key="13">
    <source>
        <dbReference type="PROSITE-ProRule" id="PRU00043"/>
    </source>
</evidence>
<feature type="domain" description="Laminin G" evidence="18">
    <location>
        <begin position="3385"/>
        <end position="3561"/>
    </location>
</feature>
<keyword evidence="8" id="KW-0130">Cell adhesion</keyword>
<evidence type="ECO:0000256" key="17">
    <source>
        <dbReference type="SAM" id="Phobius"/>
    </source>
</evidence>
<keyword evidence="12" id="KW-0325">Glycoprotein</keyword>
<evidence type="ECO:0000313" key="22">
    <source>
        <dbReference type="WBParaSite" id="PSAMB.scaffold1160size35109.g11403.t1"/>
    </source>
</evidence>
<dbReference type="SUPFAM" id="SSF49313">
    <property type="entry name" value="Cadherin-like"/>
    <property type="match status" value="27"/>
</dbReference>
<protein>
    <submittedName>
        <fullName evidence="22">Uncharacterized protein</fullName>
    </submittedName>
</protein>
<feature type="domain" description="Cadherin" evidence="20">
    <location>
        <begin position="2333"/>
        <end position="2439"/>
    </location>
</feature>
<feature type="region of interest" description="Disordered" evidence="16">
    <location>
        <begin position="3812"/>
        <end position="3844"/>
    </location>
</feature>
<feature type="domain" description="Cadherin" evidence="20">
    <location>
        <begin position="1071"/>
        <end position="1176"/>
    </location>
</feature>
<feature type="domain" description="Cadherin" evidence="20">
    <location>
        <begin position="1194"/>
        <end position="1285"/>
    </location>
</feature>
<dbReference type="InterPro" id="IPR013320">
    <property type="entry name" value="ConA-like_dom_sf"/>
</dbReference>
<dbReference type="FunFam" id="2.60.40.60:FF:000053">
    <property type="entry name" value="FAT atypical cadherin 3"/>
    <property type="match status" value="1"/>
</dbReference>
<feature type="domain" description="Cadherin" evidence="20">
    <location>
        <begin position="529"/>
        <end position="649"/>
    </location>
</feature>
<evidence type="ECO:0000256" key="3">
    <source>
        <dbReference type="ARBA" id="ARBA00022536"/>
    </source>
</evidence>
<feature type="domain" description="Cadherin" evidence="20">
    <location>
        <begin position="208"/>
        <end position="319"/>
    </location>
</feature>
<dbReference type="FunFam" id="2.60.40.60:FF:000037">
    <property type="entry name" value="FAT atypical cadherin 1"/>
    <property type="match status" value="1"/>
</dbReference>
<dbReference type="PROSITE" id="PS50026">
    <property type="entry name" value="EGF_3"/>
    <property type="match status" value="4"/>
</dbReference>
<dbReference type="GO" id="GO:0007163">
    <property type="term" value="P:establishment or maintenance of cell polarity"/>
    <property type="evidence" value="ECO:0007669"/>
    <property type="project" value="UniProtKB-ARBA"/>
</dbReference>
<accession>A0A914UPM8</accession>
<feature type="domain" description="Cadherin" evidence="20">
    <location>
        <begin position="2021"/>
        <end position="2121"/>
    </location>
</feature>
<dbReference type="InterPro" id="IPR001791">
    <property type="entry name" value="Laminin_G"/>
</dbReference>
<feature type="domain" description="Cadherin" evidence="20">
    <location>
        <begin position="968"/>
        <end position="1070"/>
    </location>
</feature>
<dbReference type="PANTHER" id="PTHR24026:SF136">
    <property type="entry name" value="PROTOCADHERIN-23"/>
    <property type="match status" value="1"/>
</dbReference>
<dbReference type="Gene3D" id="2.10.25.10">
    <property type="entry name" value="Laminin"/>
    <property type="match status" value="4"/>
</dbReference>
<feature type="domain" description="Cadherin" evidence="20">
    <location>
        <begin position="1699"/>
        <end position="1812"/>
    </location>
</feature>
<evidence type="ECO:0000256" key="5">
    <source>
        <dbReference type="ARBA" id="ARBA00022729"/>
    </source>
</evidence>
<feature type="transmembrane region" description="Helical" evidence="17">
    <location>
        <begin position="3692"/>
        <end position="3722"/>
    </location>
</feature>
<dbReference type="SUPFAM" id="SSF49899">
    <property type="entry name" value="Concanavalin A-like lectins/glucanases"/>
    <property type="match status" value="1"/>
</dbReference>
<dbReference type="FunFam" id="2.10.25.10:FF:000472">
    <property type="entry name" value="Uncharacterized protein, isoform A"/>
    <property type="match status" value="1"/>
</dbReference>
<dbReference type="PROSITE" id="PS00022">
    <property type="entry name" value="EGF_1"/>
    <property type="match status" value="4"/>
</dbReference>
<feature type="domain" description="EGF-like" evidence="19">
    <location>
        <begin position="3604"/>
        <end position="3640"/>
    </location>
</feature>
<dbReference type="SUPFAM" id="SSF57196">
    <property type="entry name" value="EGF/Laminin"/>
    <property type="match status" value="3"/>
</dbReference>
<dbReference type="PRINTS" id="PR00205">
    <property type="entry name" value="CADHERIN"/>
</dbReference>
<dbReference type="CDD" id="cd00110">
    <property type="entry name" value="LamG"/>
    <property type="match status" value="1"/>
</dbReference>
<feature type="domain" description="Cadherin" evidence="20">
    <location>
        <begin position="754"/>
        <end position="856"/>
    </location>
</feature>
<evidence type="ECO:0000313" key="21">
    <source>
        <dbReference type="Proteomes" id="UP000887566"/>
    </source>
</evidence>
<dbReference type="SMART" id="SM00179">
    <property type="entry name" value="EGF_CA"/>
    <property type="match status" value="4"/>
</dbReference>
<dbReference type="PROSITE" id="PS01186">
    <property type="entry name" value="EGF_2"/>
    <property type="match status" value="2"/>
</dbReference>
<evidence type="ECO:0000256" key="9">
    <source>
        <dbReference type="ARBA" id="ARBA00022989"/>
    </source>
</evidence>
<dbReference type="FunFam" id="2.60.40.60:FF:000033">
    <property type="entry name" value="FAT atypical cadherin 1"/>
    <property type="match status" value="1"/>
</dbReference>
<dbReference type="PROSITE" id="PS50025">
    <property type="entry name" value="LAM_G_DOMAIN"/>
    <property type="match status" value="1"/>
</dbReference>
<feature type="domain" description="Cadherin" evidence="20">
    <location>
        <begin position="1828"/>
        <end position="1916"/>
    </location>
</feature>
<dbReference type="GO" id="GO:0007156">
    <property type="term" value="P:homophilic cell adhesion via plasma membrane adhesion molecules"/>
    <property type="evidence" value="ECO:0007669"/>
    <property type="project" value="InterPro"/>
</dbReference>
<feature type="domain" description="Cadherin" evidence="20">
    <location>
        <begin position="427"/>
        <end position="525"/>
    </location>
</feature>
<dbReference type="SMART" id="SM00282">
    <property type="entry name" value="LamG"/>
    <property type="match status" value="1"/>
</dbReference>
<dbReference type="PANTHER" id="PTHR24026">
    <property type="entry name" value="FAT ATYPICAL CADHERIN-RELATED"/>
    <property type="match status" value="1"/>
</dbReference>
<dbReference type="InterPro" id="IPR020894">
    <property type="entry name" value="Cadherin_CS"/>
</dbReference>
<dbReference type="SMART" id="SM00112">
    <property type="entry name" value="CA"/>
    <property type="match status" value="28"/>
</dbReference>
<dbReference type="InterPro" id="IPR000742">
    <property type="entry name" value="EGF"/>
</dbReference>
<feature type="domain" description="EGF-like" evidence="19">
    <location>
        <begin position="3335"/>
        <end position="3373"/>
    </location>
</feature>
<feature type="disulfide bond" evidence="14">
    <location>
        <begin position="3670"/>
        <end position="3679"/>
    </location>
</feature>
<feature type="domain" description="Cadherin" evidence="20">
    <location>
        <begin position="2753"/>
        <end position="2856"/>
    </location>
</feature>
<keyword evidence="11 14" id="KW-1015">Disulfide bond</keyword>
<reference evidence="22" key="1">
    <citation type="submission" date="2022-11" db="UniProtKB">
        <authorList>
            <consortium name="WormBaseParasite"/>
        </authorList>
    </citation>
    <scope>IDENTIFICATION</scope>
</reference>
<feature type="compositionally biased region" description="Basic and acidic residues" evidence="16">
    <location>
        <begin position="4133"/>
        <end position="4150"/>
    </location>
</feature>
<feature type="domain" description="Cadherin" evidence="20">
    <location>
        <begin position="2440"/>
        <end position="2540"/>
    </location>
</feature>
<evidence type="ECO:0000259" key="18">
    <source>
        <dbReference type="PROSITE" id="PS50025"/>
    </source>
</evidence>